<dbReference type="EMBL" id="BA000036">
    <property type="protein sequence ID" value="BAB98290.1"/>
    <property type="molecule type" value="Genomic_DNA"/>
</dbReference>
<dbReference type="KEGG" id="cgl:Cgl0897"/>
<evidence type="ECO:0000259" key="2">
    <source>
        <dbReference type="Pfam" id="PF20434"/>
    </source>
</evidence>
<dbReference type="Gene3D" id="3.40.50.1820">
    <property type="entry name" value="alpha/beta hydrolase"/>
    <property type="match status" value="1"/>
</dbReference>
<dbReference type="GeneID" id="1018890"/>
<name>Q8NRZ0_CORGL</name>
<reference evidence="4" key="1">
    <citation type="journal article" date="2003" name="Appl. Microbiol. Biotechnol.">
        <title>The Corynebacterium glutamicum genome: features and impacts on biotechnological processes.</title>
        <authorList>
            <person name="Ikeda M."/>
            <person name="Nakagawa S."/>
        </authorList>
    </citation>
    <scope>NUCLEOTIDE SEQUENCE [LARGE SCALE GENOMIC DNA]</scope>
    <source>
        <strain evidence="4">ATCC 13032 / DSM 20300 / BCRC 11384 / JCM 1318 / LMG 3730 / NCIMB 10025</strain>
    </source>
</reference>
<sequence length="177" mass="19242">MSSHVRCVMEGYGPTQIEKLLPAYTQVNTAGNNPATTPEQDLLGGAATSPENYDHQLQYAVDASPVHQNAAQAPPFLIMHGTGDRMVPPEQSAALHTHLVQAGRQSTLVLIEGFGHGFLNPGEVAELGPNVRLDNGRLEREPQTNFSAQQSPGNPFELQGLAADHEMIKRFFTLHLR</sequence>
<feature type="compositionally biased region" description="Polar residues" evidence="1">
    <location>
        <begin position="29"/>
        <end position="39"/>
    </location>
</feature>
<keyword evidence="4" id="KW-1185">Reference proteome</keyword>
<accession>Q6M6P9</accession>
<accession>Q8NRZ0</accession>
<feature type="region of interest" description="Disordered" evidence="1">
    <location>
        <begin position="29"/>
        <end position="48"/>
    </location>
</feature>
<dbReference type="KEGG" id="cgb:cg1021"/>
<dbReference type="AlphaFoldDB" id="Q8NRZ0"/>
<dbReference type="STRING" id="196627.cg1021"/>
<evidence type="ECO:0000256" key="1">
    <source>
        <dbReference type="SAM" id="MobiDB-lite"/>
    </source>
</evidence>
<dbReference type="PATRIC" id="fig|196627.13.peg.880"/>
<organism evidence="3 4">
    <name type="scientific">Corynebacterium glutamicum (strain ATCC 13032 / DSM 20300 / JCM 1318 / BCRC 11384 / CCUG 27702 / LMG 3730 / NBRC 12168 / NCIMB 10025 / NRRL B-2784 / 534)</name>
    <dbReference type="NCBI Taxonomy" id="196627"/>
    <lineage>
        <taxon>Bacteria</taxon>
        <taxon>Bacillati</taxon>
        <taxon>Actinomycetota</taxon>
        <taxon>Actinomycetes</taxon>
        <taxon>Mycobacteriales</taxon>
        <taxon>Corynebacteriaceae</taxon>
        <taxon>Corynebacterium</taxon>
    </lineage>
</organism>
<dbReference type="OrthoDB" id="9803828at2"/>
<feature type="domain" description="BD-FAE-like" evidence="2">
    <location>
        <begin position="3"/>
        <end position="99"/>
    </location>
</feature>
<dbReference type="BioCyc" id="CORYNE:G18NG-10467-MONOMER"/>
<dbReference type="Proteomes" id="UP000000582">
    <property type="component" value="Chromosome"/>
</dbReference>
<dbReference type="SUPFAM" id="SSF53474">
    <property type="entry name" value="alpha/beta-Hydrolases"/>
    <property type="match status" value="1"/>
</dbReference>
<dbReference type="InterPro" id="IPR049492">
    <property type="entry name" value="BD-FAE-like_dom"/>
</dbReference>
<protein>
    <recommendedName>
        <fullName evidence="2">BD-FAE-like domain-containing protein</fullName>
    </recommendedName>
</protein>
<dbReference type="eggNOG" id="COG1506">
    <property type="taxonomic scope" value="Bacteria"/>
</dbReference>
<dbReference type="HOGENOM" id="CLU_1575836_0_0_11"/>
<dbReference type="InterPro" id="IPR029058">
    <property type="entry name" value="AB_hydrolase_fold"/>
</dbReference>
<gene>
    <name evidence="3" type="ordered locus">Cgl0897</name>
</gene>
<proteinExistence type="predicted"/>
<dbReference type="RefSeq" id="WP_011265646.1">
    <property type="nucleotide sequence ID" value="NC_003450.3"/>
</dbReference>
<evidence type="ECO:0000313" key="3">
    <source>
        <dbReference type="EMBL" id="BAB98290.1"/>
    </source>
</evidence>
<dbReference type="Pfam" id="PF20434">
    <property type="entry name" value="BD-FAE"/>
    <property type="match status" value="1"/>
</dbReference>
<evidence type="ECO:0000313" key="4">
    <source>
        <dbReference type="Proteomes" id="UP000000582"/>
    </source>
</evidence>